<evidence type="ECO:0000256" key="2">
    <source>
        <dbReference type="ARBA" id="ARBA00022692"/>
    </source>
</evidence>
<dbReference type="InterPro" id="IPR007343">
    <property type="entry name" value="Uncharacterised_pept_Zn_put"/>
</dbReference>
<organism evidence="7 8">
    <name type="scientific">Ramlibacter henchirensis</name>
    <dbReference type="NCBI Taxonomy" id="204072"/>
    <lineage>
        <taxon>Bacteria</taxon>
        <taxon>Pseudomonadati</taxon>
        <taxon>Pseudomonadota</taxon>
        <taxon>Betaproteobacteria</taxon>
        <taxon>Burkholderiales</taxon>
        <taxon>Comamonadaceae</taxon>
        <taxon>Ramlibacter</taxon>
    </lineage>
</organism>
<dbReference type="PANTHER" id="PTHR30168">
    <property type="entry name" value="PUTATIVE MEMBRANE PROTEIN YPFJ"/>
    <property type="match status" value="1"/>
</dbReference>
<accession>A0A4Z0BYP3</accession>
<sequence>MRWEGNRESNNVEDYRSGGGGGGFGGLGGRSIGIGTIVIALIGGAVLGINPLTLLGILSGGPAPQVQQQAPQQVPANDQMARFVSTVLADTEDVWKGLFRQGGAQYQEPKLALFRGAITTACGQGQAAMGPFYCPADQKVYIDLNFYETLRSRLGAPGDFAQAYVIAHEVGHHVQHQLGITDRVQGLRGRVSAAEQNAMSVRLELQADCFAGVWAHHAQNARQILEQGDVEEAMNAAARIGDDALQRSSGRAVVPESFTHGTSQQRQRWFATGLKTGSVKACDTFSARTL</sequence>
<dbReference type="EMBL" id="SMLM01000002">
    <property type="protein sequence ID" value="TFZ03135.1"/>
    <property type="molecule type" value="Genomic_DNA"/>
</dbReference>
<comment type="subcellular location">
    <subcellularLocation>
        <location evidence="1">Membrane</location>
        <topology evidence="1">Single-pass membrane protein</topology>
    </subcellularLocation>
</comment>
<feature type="transmembrane region" description="Helical" evidence="6">
    <location>
        <begin position="32"/>
        <end position="58"/>
    </location>
</feature>
<dbReference type="GO" id="GO:0016020">
    <property type="term" value="C:membrane"/>
    <property type="evidence" value="ECO:0007669"/>
    <property type="project" value="UniProtKB-SubCell"/>
</dbReference>
<evidence type="ECO:0000256" key="6">
    <source>
        <dbReference type="SAM" id="Phobius"/>
    </source>
</evidence>
<reference evidence="7 8" key="1">
    <citation type="submission" date="2019-03" db="EMBL/GenBank/DDBJ databases">
        <title>Ramlibacter henchirensis DSM 14656, whole genome shotgun sequence.</title>
        <authorList>
            <person name="Zhang X."/>
            <person name="Feng G."/>
            <person name="Zhu H."/>
        </authorList>
    </citation>
    <scope>NUCLEOTIDE SEQUENCE [LARGE SCALE GENOMIC DNA]</scope>
    <source>
        <strain evidence="7 8">DSM 14656</strain>
    </source>
</reference>
<dbReference type="OrthoDB" id="9774900at2"/>
<comment type="caution">
    <text evidence="7">The sequence shown here is derived from an EMBL/GenBank/DDBJ whole genome shotgun (WGS) entry which is preliminary data.</text>
</comment>
<keyword evidence="8" id="KW-1185">Reference proteome</keyword>
<keyword evidence="4 6" id="KW-0472">Membrane</keyword>
<evidence type="ECO:0000256" key="1">
    <source>
        <dbReference type="ARBA" id="ARBA00004167"/>
    </source>
</evidence>
<dbReference type="Proteomes" id="UP000298180">
    <property type="component" value="Unassembled WGS sequence"/>
</dbReference>
<dbReference type="RefSeq" id="WP_135264661.1">
    <property type="nucleotide sequence ID" value="NZ_SMLM01000002.1"/>
</dbReference>
<dbReference type="GO" id="GO:0008237">
    <property type="term" value="F:metallopeptidase activity"/>
    <property type="evidence" value="ECO:0007669"/>
    <property type="project" value="UniProtKB-KW"/>
</dbReference>
<evidence type="ECO:0000256" key="4">
    <source>
        <dbReference type="ARBA" id="ARBA00023136"/>
    </source>
</evidence>
<keyword evidence="7" id="KW-0645">Protease</keyword>
<dbReference type="PANTHER" id="PTHR30168:SF0">
    <property type="entry name" value="INNER MEMBRANE PROTEIN"/>
    <property type="match status" value="1"/>
</dbReference>
<keyword evidence="3 6" id="KW-1133">Transmembrane helix</keyword>
<keyword evidence="7" id="KW-0378">Hydrolase</keyword>
<dbReference type="Pfam" id="PF04228">
    <property type="entry name" value="Zn_peptidase"/>
    <property type="match status" value="1"/>
</dbReference>
<evidence type="ECO:0000256" key="3">
    <source>
        <dbReference type="ARBA" id="ARBA00022989"/>
    </source>
</evidence>
<dbReference type="GO" id="GO:0006508">
    <property type="term" value="P:proteolysis"/>
    <property type="evidence" value="ECO:0007669"/>
    <property type="project" value="UniProtKB-KW"/>
</dbReference>
<evidence type="ECO:0000256" key="5">
    <source>
        <dbReference type="SAM" id="MobiDB-lite"/>
    </source>
</evidence>
<gene>
    <name evidence="7" type="ORF">EZ313_14640</name>
</gene>
<evidence type="ECO:0000313" key="7">
    <source>
        <dbReference type="EMBL" id="TFZ03135.1"/>
    </source>
</evidence>
<evidence type="ECO:0000313" key="8">
    <source>
        <dbReference type="Proteomes" id="UP000298180"/>
    </source>
</evidence>
<dbReference type="AlphaFoldDB" id="A0A4Z0BYP3"/>
<feature type="region of interest" description="Disordered" evidence="5">
    <location>
        <begin position="1"/>
        <end position="20"/>
    </location>
</feature>
<keyword evidence="2 6" id="KW-0812">Transmembrane</keyword>
<proteinExistence type="predicted"/>
<protein>
    <submittedName>
        <fullName evidence="7">Metalloprotease</fullName>
    </submittedName>
</protein>
<dbReference type="SUPFAM" id="SSF55486">
    <property type="entry name" value="Metalloproteases ('zincins'), catalytic domain"/>
    <property type="match status" value="1"/>
</dbReference>
<keyword evidence="7" id="KW-0482">Metalloprotease</keyword>
<name>A0A4Z0BYP3_9BURK</name>